<dbReference type="GO" id="GO:0009279">
    <property type="term" value="C:cell outer membrane"/>
    <property type="evidence" value="ECO:0007669"/>
    <property type="project" value="UniProtKB-SubCell"/>
</dbReference>
<dbReference type="SUPFAM" id="SSF56935">
    <property type="entry name" value="Porins"/>
    <property type="match status" value="1"/>
</dbReference>
<gene>
    <name evidence="4" type="ORF">B1A_13187</name>
</gene>
<sequence>FNDYNLTTNQFALTGVGNSANGTLFYQRGKWQARMTVNWQARELLGLGQQNDSSHFGAEPVYEAPFTQLDYSMNYQADKYINVYFTANNLLNSVYHTYGRFPNQTLNLIDYGTSLTMGVRATF</sequence>
<evidence type="ECO:0000256" key="3">
    <source>
        <dbReference type="ARBA" id="ARBA00023237"/>
    </source>
</evidence>
<reference evidence="4" key="2">
    <citation type="journal article" date="2014" name="ISME J.">
        <title>Microbial stratification in low pH oxic and suboxic macroscopic growths along an acid mine drainage.</title>
        <authorList>
            <person name="Mendez-Garcia C."/>
            <person name="Mesa V."/>
            <person name="Sprenger R.R."/>
            <person name="Richter M."/>
            <person name="Diez M.S."/>
            <person name="Solano J."/>
            <person name="Bargiela R."/>
            <person name="Golyshina O.V."/>
            <person name="Manteca A."/>
            <person name="Ramos J.L."/>
            <person name="Gallego J.R."/>
            <person name="Llorente I."/>
            <person name="Martins Dos Santos V.A."/>
            <person name="Jensen O.N."/>
            <person name="Pelaez A.I."/>
            <person name="Sanchez J."/>
            <person name="Ferrer M."/>
        </authorList>
    </citation>
    <scope>NUCLEOTIDE SEQUENCE</scope>
</reference>
<keyword evidence="3" id="KW-0998">Cell outer membrane</keyword>
<dbReference type="PANTHER" id="PTHR40980:SF4">
    <property type="entry name" value="TONB-DEPENDENT RECEPTOR-LIKE BETA-BARREL DOMAIN-CONTAINING PROTEIN"/>
    <property type="match status" value="1"/>
</dbReference>
<protein>
    <submittedName>
        <fullName evidence="4">TonB-dependent receptor-like protein</fullName>
    </submittedName>
</protein>
<dbReference type="InterPro" id="IPR036942">
    <property type="entry name" value="Beta-barrel_TonB_sf"/>
</dbReference>
<keyword evidence="2" id="KW-0472">Membrane</keyword>
<dbReference type="PANTHER" id="PTHR40980">
    <property type="entry name" value="PLUG DOMAIN-CONTAINING PROTEIN"/>
    <property type="match status" value="1"/>
</dbReference>
<evidence type="ECO:0000313" key="4">
    <source>
        <dbReference type="EMBL" id="EQD51128.1"/>
    </source>
</evidence>
<dbReference type="Gene3D" id="2.40.170.20">
    <property type="entry name" value="TonB-dependent receptor, beta-barrel domain"/>
    <property type="match status" value="1"/>
</dbReference>
<name>T1A2N2_9ZZZZ</name>
<feature type="non-terminal residue" evidence="4">
    <location>
        <position position="1"/>
    </location>
</feature>
<comment type="subcellular location">
    <subcellularLocation>
        <location evidence="1">Cell outer membrane</location>
    </subcellularLocation>
</comment>
<comment type="caution">
    <text evidence="4">The sequence shown here is derived from an EMBL/GenBank/DDBJ whole genome shotgun (WGS) entry which is preliminary data.</text>
</comment>
<accession>T1A2N2</accession>
<proteinExistence type="predicted"/>
<evidence type="ECO:0000256" key="1">
    <source>
        <dbReference type="ARBA" id="ARBA00004442"/>
    </source>
</evidence>
<organism evidence="4">
    <name type="scientific">mine drainage metagenome</name>
    <dbReference type="NCBI Taxonomy" id="410659"/>
    <lineage>
        <taxon>unclassified sequences</taxon>
        <taxon>metagenomes</taxon>
        <taxon>ecological metagenomes</taxon>
    </lineage>
</organism>
<reference evidence="4" key="1">
    <citation type="submission" date="2013-08" db="EMBL/GenBank/DDBJ databases">
        <authorList>
            <person name="Mendez C."/>
            <person name="Richter M."/>
            <person name="Ferrer M."/>
            <person name="Sanchez J."/>
        </authorList>
    </citation>
    <scope>NUCLEOTIDE SEQUENCE</scope>
</reference>
<keyword evidence="4" id="KW-0675">Receptor</keyword>
<dbReference type="AlphaFoldDB" id="T1A2N2"/>
<dbReference type="EMBL" id="AUZX01009641">
    <property type="protein sequence ID" value="EQD51128.1"/>
    <property type="molecule type" value="Genomic_DNA"/>
</dbReference>
<evidence type="ECO:0000256" key="2">
    <source>
        <dbReference type="ARBA" id="ARBA00023136"/>
    </source>
</evidence>